<dbReference type="EMBL" id="CP119893">
    <property type="protein sequence ID" value="WFD26253.1"/>
    <property type="molecule type" value="Genomic_DNA"/>
</dbReference>
<evidence type="ECO:0000256" key="4">
    <source>
        <dbReference type="SAM" id="MobiDB-lite"/>
    </source>
</evidence>
<evidence type="ECO:0000256" key="2">
    <source>
        <dbReference type="ARBA" id="ARBA00048461"/>
    </source>
</evidence>
<proteinExistence type="predicted"/>
<comment type="catalytic activity">
    <reaction evidence="2">
        <text>a monoacylglycerol + H2O = glycerol + a fatty acid + H(+)</text>
        <dbReference type="Rhea" id="RHEA:15245"/>
        <dbReference type="ChEBI" id="CHEBI:15377"/>
        <dbReference type="ChEBI" id="CHEBI:15378"/>
        <dbReference type="ChEBI" id="CHEBI:17408"/>
        <dbReference type="ChEBI" id="CHEBI:17754"/>
        <dbReference type="ChEBI" id="CHEBI:28868"/>
    </reaction>
</comment>
<gene>
    <name evidence="6" type="ORF">MNAN1_001230</name>
</gene>
<dbReference type="Proteomes" id="UP001213623">
    <property type="component" value="Chromosome 2"/>
</dbReference>
<dbReference type="SMART" id="SM00360">
    <property type="entry name" value="RRM"/>
    <property type="match status" value="1"/>
</dbReference>
<feature type="domain" description="RRM" evidence="5">
    <location>
        <begin position="352"/>
        <end position="432"/>
    </location>
</feature>
<dbReference type="PANTHER" id="PTHR47842:SF1">
    <property type="entry name" value="DUF676 DOMAIN-CONTAINING PROTEIN"/>
    <property type="match status" value="1"/>
</dbReference>
<keyword evidence="7" id="KW-1185">Reference proteome</keyword>
<comment type="catalytic activity">
    <reaction evidence="1">
        <text>a diacylglycerol + H2O = a monoacylglycerol + a fatty acid + H(+)</text>
        <dbReference type="Rhea" id="RHEA:32731"/>
        <dbReference type="ChEBI" id="CHEBI:15377"/>
        <dbReference type="ChEBI" id="CHEBI:15378"/>
        <dbReference type="ChEBI" id="CHEBI:17408"/>
        <dbReference type="ChEBI" id="CHEBI:18035"/>
        <dbReference type="ChEBI" id="CHEBI:28868"/>
    </reaction>
</comment>
<organism evidence="6 7">
    <name type="scientific">Malassezia nana</name>
    <dbReference type="NCBI Taxonomy" id="180528"/>
    <lineage>
        <taxon>Eukaryota</taxon>
        <taxon>Fungi</taxon>
        <taxon>Dikarya</taxon>
        <taxon>Basidiomycota</taxon>
        <taxon>Ustilaginomycotina</taxon>
        <taxon>Malasseziomycetes</taxon>
        <taxon>Malasseziales</taxon>
        <taxon>Malasseziaceae</taxon>
        <taxon>Malassezia</taxon>
    </lineage>
</organism>
<feature type="region of interest" description="Disordered" evidence="4">
    <location>
        <begin position="98"/>
        <end position="119"/>
    </location>
</feature>
<accession>A0AAF0EKX5</accession>
<dbReference type="InterPro" id="IPR012677">
    <property type="entry name" value="Nucleotide-bd_a/b_plait_sf"/>
</dbReference>
<evidence type="ECO:0000313" key="7">
    <source>
        <dbReference type="Proteomes" id="UP001213623"/>
    </source>
</evidence>
<dbReference type="InterPro" id="IPR035979">
    <property type="entry name" value="RBD_domain_sf"/>
</dbReference>
<dbReference type="InterPro" id="IPR000504">
    <property type="entry name" value="RRM_dom"/>
</dbReference>
<dbReference type="PROSITE" id="PS50102">
    <property type="entry name" value="RRM"/>
    <property type="match status" value="1"/>
</dbReference>
<keyword evidence="3" id="KW-0694">RNA-binding</keyword>
<feature type="compositionally biased region" description="Basic residues" evidence="4">
    <location>
        <begin position="257"/>
        <end position="269"/>
    </location>
</feature>
<dbReference type="Gene3D" id="3.40.50.1820">
    <property type="entry name" value="alpha/beta hydrolase"/>
    <property type="match status" value="1"/>
</dbReference>
<evidence type="ECO:0000256" key="1">
    <source>
        <dbReference type="ARBA" id="ARBA00047591"/>
    </source>
</evidence>
<reference evidence="6" key="1">
    <citation type="submission" date="2023-03" db="EMBL/GenBank/DDBJ databases">
        <title>Mating type loci evolution in Malassezia.</title>
        <authorList>
            <person name="Coelho M.A."/>
        </authorList>
    </citation>
    <scope>NUCLEOTIDE SEQUENCE</scope>
    <source>
        <strain evidence="6">CBS 9557</strain>
    </source>
</reference>
<dbReference type="GO" id="GO:0003723">
    <property type="term" value="F:RNA binding"/>
    <property type="evidence" value="ECO:0007669"/>
    <property type="project" value="UniProtKB-UniRule"/>
</dbReference>
<evidence type="ECO:0000259" key="5">
    <source>
        <dbReference type="PROSITE" id="PS50102"/>
    </source>
</evidence>
<feature type="region of interest" description="Disordered" evidence="4">
    <location>
        <begin position="239"/>
        <end position="275"/>
    </location>
</feature>
<protein>
    <recommendedName>
        <fullName evidence="5">RRM domain-containing protein</fullName>
    </recommendedName>
</protein>
<dbReference type="PANTHER" id="PTHR47842">
    <property type="entry name" value="EXPRESSED PROTEIN"/>
    <property type="match status" value="1"/>
</dbReference>
<dbReference type="InterPro" id="IPR029058">
    <property type="entry name" value="AB_hydrolase_fold"/>
</dbReference>
<name>A0AAF0EKX5_9BASI</name>
<dbReference type="Pfam" id="PF00076">
    <property type="entry name" value="RRM_1"/>
    <property type="match status" value="1"/>
</dbReference>
<dbReference type="Gene3D" id="3.30.70.330">
    <property type="match status" value="1"/>
</dbReference>
<evidence type="ECO:0000313" key="6">
    <source>
        <dbReference type="EMBL" id="WFD26253.1"/>
    </source>
</evidence>
<dbReference type="SUPFAM" id="SSF54928">
    <property type="entry name" value="RNA-binding domain, RBD"/>
    <property type="match status" value="1"/>
</dbReference>
<evidence type="ECO:0000256" key="3">
    <source>
        <dbReference type="PROSITE-ProRule" id="PRU00176"/>
    </source>
</evidence>
<sequence length="760" mass="82707">MNLRSSSPVNGAGLFAPTDNVWKPIDLQRAPDAPWPVHHDAAATDDDVLPLWLLHMVDSLPDNDLPISNEDDLDPDVPIENLLPPPVPLCAPSPFSAEAAAGVSRSTAPSPGDPMHQAHGARMPRLALPAPTTSREAVDVHALLRLHVAGLATHHPQQERTAHSQRSLSAGRLAHGHPSAFFPASFHAPSTKMVFPASGPLDASCAFVCMHTQADRDRALIEMPHSLLVPRDQSATPLRSNLHPARSSPAAPAKFAPRNRHAPRRPFMSRHRENEVRESVPRPFSLYNEVGRPVNQCCGRPDCKFHLHTRITVTELHFLEEGKARGKASAHPGLVSALVSAHRASAFDPKNTTVFIGSLLSLATDTVLESVFPLLGKVLSVNIPRGQDCGFVQYERKCDAAHAVVYLHKYITSMHSLRMSWGRLVVEKVAARAAVRAGLKFKGSAELTFSSFPERLCHILTETFPQGRVSALVYPTYETRGSLQEAVDGLLTWLTDVVARRESDQSRCIVALCGHSMGGLVCMDAALTLRHHTPPSRPMWPHVCGVLAYDTPFLGVHPHVFKHQLSTYQGYLNTALKFGAVFAPVGGSFASLLVPERYRTSAPGRLSTASWVGIGTAAATAVGTAAVAACTQKDSLNEAYRWITEHASFVRHLWDEAGMRARLEDASVPFHCFYTRLPGSPPRTFIVVPPPHVDYARHFTPLDTRSTDEVAAHMHMFSLATNTSYLPMGTQSAAKLAEWVAHVDQAPEAQGSIPTVDTAP</sequence>
<dbReference type="AlphaFoldDB" id="A0AAF0EKX5"/>
<dbReference type="SUPFAM" id="SSF53474">
    <property type="entry name" value="alpha/beta-Hydrolases"/>
    <property type="match status" value="2"/>
</dbReference>